<feature type="domain" description="C2H2-type" evidence="2">
    <location>
        <begin position="31"/>
        <end position="53"/>
    </location>
</feature>
<feature type="compositionally biased region" description="Low complexity" evidence="1">
    <location>
        <begin position="124"/>
        <end position="136"/>
    </location>
</feature>
<dbReference type="Proteomes" id="UP000054047">
    <property type="component" value="Unassembled WGS sequence"/>
</dbReference>
<evidence type="ECO:0000259" key="2">
    <source>
        <dbReference type="PROSITE" id="PS00028"/>
    </source>
</evidence>
<evidence type="ECO:0000256" key="1">
    <source>
        <dbReference type="SAM" id="MobiDB-lite"/>
    </source>
</evidence>
<dbReference type="InterPro" id="IPR013087">
    <property type="entry name" value="Znf_C2H2_type"/>
</dbReference>
<dbReference type="OrthoDB" id="6077919at2759"/>
<name>A0A0C2GG10_9BILA</name>
<dbReference type="AlphaFoldDB" id="A0A0C2GG10"/>
<organism evidence="3 4">
    <name type="scientific">Ancylostoma duodenale</name>
    <dbReference type="NCBI Taxonomy" id="51022"/>
    <lineage>
        <taxon>Eukaryota</taxon>
        <taxon>Metazoa</taxon>
        <taxon>Ecdysozoa</taxon>
        <taxon>Nematoda</taxon>
        <taxon>Chromadorea</taxon>
        <taxon>Rhabditida</taxon>
        <taxon>Rhabditina</taxon>
        <taxon>Rhabditomorpha</taxon>
        <taxon>Strongyloidea</taxon>
        <taxon>Ancylostomatidae</taxon>
        <taxon>Ancylostomatinae</taxon>
        <taxon>Ancylostoma</taxon>
    </lineage>
</organism>
<evidence type="ECO:0000313" key="4">
    <source>
        <dbReference type="Proteomes" id="UP000054047"/>
    </source>
</evidence>
<dbReference type="EMBL" id="KN731300">
    <property type="protein sequence ID" value="KIH60080.1"/>
    <property type="molecule type" value="Genomic_DNA"/>
</dbReference>
<accession>A0A0C2GG10</accession>
<evidence type="ECO:0000313" key="3">
    <source>
        <dbReference type="EMBL" id="KIH60080.1"/>
    </source>
</evidence>
<dbReference type="SMART" id="SM00355">
    <property type="entry name" value="ZnF_C2H2"/>
    <property type="match status" value="3"/>
</dbReference>
<dbReference type="PROSITE" id="PS00028">
    <property type="entry name" value="ZINC_FINGER_C2H2_1"/>
    <property type="match status" value="1"/>
</dbReference>
<proteinExistence type="predicted"/>
<sequence length="264" mass="29789">MRCSLCGANSSSKQELTQHIHQHLLYRKYECASCTELFYTEEDREAHCKKRGHFHTFGMRVSPYCELYVNQFLKDVEHIAVYGIDAVVMQRSKSNLACKTCATNASSSVDDSTAVDKDKEDTPAAPSASNSSGSASKKQPKEQLSRNRSRIPSDDWMRIEVDNTSAISPATQILSEALRTNTPEVRCMICKAMTPSEYVLRKHHVSSVHMPKDHTESDYVEILSALMQKAYPTLTYNDLQCQIGGCRKEYKCQSARLPYSAYSF</sequence>
<reference evidence="3 4" key="1">
    <citation type="submission" date="2013-12" db="EMBL/GenBank/DDBJ databases">
        <title>Draft genome of the parsitic nematode Ancylostoma duodenale.</title>
        <authorList>
            <person name="Mitreva M."/>
        </authorList>
    </citation>
    <scope>NUCLEOTIDE SEQUENCE [LARGE SCALE GENOMIC DNA]</scope>
    <source>
        <strain evidence="3 4">Zhejiang</strain>
    </source>
</reference>
<gene>
    <name evidence="3" type="ORF">ANCDUO_09677</name>
</gene>
<keyword evidence="4" id="KW-1185">Reference proteome</keyword>
<feature type="compositionally biased region" description="Basic and acidic residues" evidence="1">
    <location>
        <begin position="139"/>
        <end position="155"/>
    </location>
</feature>
<protein>
    <submittedName>
        <fullName evidence="3">Zinc finger, C2H2 type</fullName>
    </submittedName>
</protein>
<feature type="region of interest" description="Disordered" evidence="1">
    <location>
        <begin position="107"/>
        <end position="155"/>
    </location>
</feature>